<reference evidence="2" key="1">
    <citation type="submission" date="2021-06" db="EMBL/GenBank/DDBJ databases">
        <authorList>
            <person name="Kallberg Y."/>
            <person name="Tangrot J."/>
            <person name="Rosling A."/>
        </authorList>
    </citation>
    <scope>NUCLEOTIDE SEQUENCE</scope>
    <source>
        <strain evidence="2">CL551</strain>
    </source>
</reference>
<dbReference type="Proteomes" id="UP000789342">
    <property type="component" value="Unassembled WGS sequence"/>
</dbReference>
<evidence type="ECO:0000256" key="1">
    <source>
        <dbReference type="SAM" id="MobiDB-lite"/>
    </source>
</evidence>
<feature type="region of interest" description="Disordered" evidence="1">
    <location>
        <begin position="1"/>
        <end position="23"/>
    </location>
</feature>
<protein>
    <submittedName>
        <fullName evidence="2">16401_t:CDS:1</fullName>
    </submittedName>
</protein>
<dbReference type="EMBL" id="CAJVPV010000080">
    <property type="protein sequence ID" value="CAG8441567.1"/>
    <property type="molecule type" value="Genomic_DNA"/>
</dbReference>
<name>A0A9N8YLL8_9GLOM</name>
<comment type="caution">
    <text evidence="2">The sequence shown here is derived from an EMBL/GenBank/DDBJ whole genome shotgun (WGS) entry which is preliminary data.</text>
</comment>
<dbReference type="AlphaFoldDB" id="A0A9N8YLL8"/>
<keyword evidence="3" id="KW-1185">Reference proteome</keyword>
<accession>A0A9N8YLL8</accession>
<gene>
    <name evidence="2" type="ORF">AMORRO_LOCUS325</name>
</gene>
<sequence>MSGKNKESNTQKSSMDKGKSLANTTPSATKLLLEVFGRTTAATELSGLMSRIDNGLKGGSSSTPNASFLRMQEWTESNSQQAALRSRNTGLRIPQKVDDLEWINWENSIDPYEVHGFAEILKPPQDTTFDNSFMGNSHQYQESDGDEVLKFLDLNLYTSEIYDPVDHDKELFSRSLQMNLESAALDDFLDAPDVVTYLTQTRYTLDVYGPTFLKSLIKEARDEMTNGNSAIKDDTADENRQRIAIERLSMMRDHLIQMRENLKEQLK</sequence>
<organism evidence="2 3">
    <name type="scientific">Acaulospora morrowiae</name>
    <dbReference type="NCBI Taxonomy" id="94023"/>
    <lineage>
        <taxon>Eukaryota</taxon>
        <taxon>Fungi</taxon>
        <taxon>Fungi incertae sedis</taxon>
        <taxon>Mucoromycota</taxon>
        <taxon>Glomeromycotina</taxon>
        <taxon>Glomeromycetes</taxon>
        <taxon>Diversisporales</taxon>
        <taxon>Acaulosporaceae</taxon>
        <taxon>Acaulospora</taxon>
    </lineage>
</organism>
<evidence type="ECO:0000313" key="2">
    <source>
        <dbReference type="EMBL" id="CAG8441567.1"/>
    </source>
</evidence>
<dbReference type="OrthoDB" id="2351799at2759"/>
<proteinExistence type="predicted"/>
<feature type="compositionally biased region" description="Basic and acidic residues" evidence="1">
    <location>
        <begin position="1"/>
        <end position="19"/>
    </location>
</feature>
<evidence type="ECO:0000313" key="3">
    <source>
        <dbReference type="Proteomes" id="UP000789342"/>
    </source>
</evidence>